<keyword evidence="2" id="KW-1185">Reference proteome</keyword>
<accession>A0A7X2H1Y0</accession>
<reference evidence="1 2" key="1">
    <citation type="submission" date="2019-11" db="EMBL/GenBank/DDBJ databases">
        <title>Paenibacillus monticola sp. nov., a novel PGPR strain isolated from mountain sample in China.</title>
        <authorList>
            <person name="Zhao Q."/>
            <person name="Li H.-P."/>
            <person name="Zhang J.-L."/>
        </authorList>
    </citation>
    <scope>NUCLEOTIDE SEQUENCE [LARGE SCALE GENOMIC DNA]</scope>
    <source>
        <strain evidence="1 2">LC-T2</strain>
    </source>
</reference>
<dbReference type="EMBL" id="WJXB01000001">
    <property type="protein sequence ID" value="MRN51840.1"/>
    <property type="molecule type" value="Genomic_DNA"/>
</dbReference>
<evidence type="ECO:0000313" key="1">
    <source>
        <dbReference type="EMBL" id="MRN51840.1"/>
    </source>
</evidence>
<protein>
    <recommendedName>
        <fullName evidence="3">PepSY domain-containing protein</fullName>
    </recommendedName>
</protein>
<proteinExistence type="predicted"/>
<organism evidence="1 2">
    <name type="scientific">Paenibacillus monticola</name>
    <dbReference type="NCBI Taxonomy" id="2666075"/>
    <lineage>
        <taxon>Bacteria</taxon>
        <taxon>Bacillati</taxon>
        <taxon>Bacillota</taxon>
        <taxon>Bacilli</taxon>
        <taxon>Bacillales</taxon>
        <taxon>Paenibacillaceae</taxon>
        <taxon>Paenibacillus</taxon>
    </lineage>
</organism>
<evidence type="ECO:0000313" key="2">
    <source>
        <dbReference type="Proteomes" id="UP000463051"/>
    </source>
</evidence>
<comment type="caution">
    <text evidence="1">The sequence shown here is derived from an EMBL/GenBank/DDBJ whole genome shotgun (WGS) entry which is preliminary data.</text>
</comment>
<name>A0A7X2H1Y0_9BACL</name>
<sequence length="188" mass="20221">MKKATKMLLSGVITLTVGSGVFIGNGLLASNVMAKDYDSNELVITKDSSNTVPANEDQPVKIIKRIKNGAVIANGQEGLDSDQREGIWDEGTPGVNEITREQSLSTAKEKVIEKYALRPEILGKFTIEATYHEAGTYIANSKGNHSVWAIELQPINQSDFAEIGTYAVYINATTGEVIKIFSAADAVG</sequence>
<evidence type="ECO:0008006" key="3">
    <source>
        <dbReference type="Google" id="ProtNLM"/>
    </source>
</evidence>
<dbReference type="Proteomes" id="UP000463051">
    <property type="component" value="Unassembled WGS sequence"/>
</dbReference>
<dbReference type="AlphaFoldDB" id="A0A7X2H1Y0"/>
<gene>
    <name evidence="1" type="ORF">GJB61_02360</name>
</gene>
<dbReference type="RefSeq" id="WP_154116724.1">
    <property type="nucleotide sequence ID" value="NZ_WJXB01000001.1"/>
</dbReference>